<evidence type="ECO:0000259" key="6">
    <source>
        <dbReference type="PROSITE" id="PS50016"/>
    </source>
</evidence>
<dbReference type="GO" id="GO:0008270">
    <property type="term" value="F:zinc ion binding"/>
    <property type="evidence" value="ECO:0007669"/>
    <property type="project" value="UniProtKB-KW"/>
</dbReference>
<sequence length="816" mass="91660">MLSPPHTKSVPVLCKYAQSLESHVKQRYIEKISVIDIDPATLPSEQFDPHCLPPVEQSDLFSYLVLQTSYYTNEQFKNYKSLEAYNHVVSGFVAGVQGKLIAGKNVVVAKVRHSQRMNDPLVDIWLICGTDGAVISAHCLGCKAGLAESCSHVASVLFYIECWTRLHGKLACTQVKCTWILPTYVKEVPYARVEDIDFTSAKKLKEKLDKKIDSFTSHETVNTTQEKSAHERNLTSQDKDKTTSTVSQNITPTAQDKTTSTVPQNITPTAQDKTTSTVPQNITPTAQDKVTVPQNNTPTAQEIKELYSKLNKCKVKVVALSLIQPYADEFVMSSRDIPVVSELFDPDNLDLQYHELLPKCLEVNIDLSESQINTIEKDTRTQAKGPGFFRHRAGRIGASVSGAVYHSNLAQPPQSILKSICYPHLYKVNTKATRHGCDQEEAAIKAYETYMNGKHVNFQIKKCGVFISKEHPYLHATPDFLVSCDCCGIGCGEVKCPISVPDCDFDQYVKNKSAFLEKVDGVFKLKKTHNYYHQVQQQLFVLSERKYCDFVVCVWDKNRNAHIVSNRIKPDTEHSNMVLFKLQAFWRICILPEMLGRWYTRKCDVPVKVPDSNAMCFCRGQMGIDDVSCSNPECPYGQFHRTCLGIDGVSLRKTWYCPHCSRLPELRQAGRKSKKKESGPSPVSQAALLCNTICLCKAKPALGEKLLECHNVECKQGRYFHLSCLGMKRLPNNAKTTWQCKSCKQRITAPKTSKGKLAKPLFLCPFFYVYFPSKVQCGGPVHIIPIPHGGSPARHKMPTTYTFGLKDVFFSSCLRG</sequence>
<keyword evidence="1" id="KW-0479">Metal-binding</keyword>
<dbReference type="InterPro" id="IPR019787">
    <property type="entry name" value="Znf_PHD-finger"/>
</dbReference>
<dbReference type="AlphaFoldDB" id="C3Z4Z8"/>
<reference evidence="7" key="1">
    <citation type="journal article" date="2008" name="Nature">
        <title>The amphioxus genome and the evolution of the chordate karyotype.</title>
        <authorList>
            <consortium name="US DOE Joint Genome Institute (JGI-PGF)"/>
            <person name="Putnam N.H."/>
            <person name="Butts T."/>
            <person name="Ferrier D.E.K."/>
            <person name="Furlong R.F."/>
            <person name="Hellsten U."/>
            <person name="Kawashima T."/>
            <person name="Robinson-Rechavi M."/>
            <person name="Shoguchi E."/>
            <person name="Terry A."/>
            <person name="Yu J.-K."/>
            <person name="Benito-Gutierrez E.L."/>
            <person name="Dubchak I."/>
            <person name="Garcia-Fernandez J."/>
            <person name="Gibson-Brown J.J."/>
            <person name="Grigoriev I.V."/>
            <person name="Horton A.C."/>
            <person name="de Jong P.J."/>
            <person name="Jurka J."/>
            <person name="Kapitonov V.V."/>
            <person name="Kohara Y."/>
            <person name="Kuroki Y."/>
            <person name="Lindquist E."/>
            <person name="Lucas S."/>
            <person name="Osoegawa K."/>
            <person name="Pennacchio L.A."/>
            <person name="Salamov A.A."/>
            <person name="Satou Y."/>
            <person name="Sauka-Spengler T."/>
            <person name="Schmutz J."/>
            <person name="Shin-I T."/>
            <person name="Toyoda A."/>
            <person name="Bronner-Fraser M."/>
            <person name="Fujiyama A."/>
            <person name="Holland L.Z."/>
            <person name="Holland P.W.H."/>
            <person name="Satoh N."/>
            <person name="Rokhsar D.S."/>
        </authorList>
    </citation>
    <scope>NUCLEOTIDE SEQUENCE [LARGE SCALE GENOMIC DNA]</scope>
    <source>
        <strain evidence="7">S238N-H82</strain>
        <tissue evidence="7">Testes</tissue>
    </source>
</reference>
<dbReference type="InParanoid" id="C3Z4Z8"/>
<gene>
    <name evidence="7" type="ORF">BRAFLDRAFT_76143</name>
</gene>
<dbReference type="SUPFAM" id="SSF52980">
    <property type="entry name" value="Restriction endonuclease-like"/>
    <property type="match status" value="1"/>
</dbReference>
<keyword evidence="2 4" id="KW-0863">Zinc-finger</keyword>
<evidence type="ECO:0000256" key="5">
    <source>
        <dbReference type="SAM" id="MobiDB-lite"/>
    </source>
</evidence>
<evidence type="ECO:0000256" key="3">
    <source>
        <dbReference type="ARBA" id="ARBA00022833"/>
    </source>
</evidence>
<dbReference type="InterPro" id="IPR019080">
    <property type="entry name" value="YqaJ_viral_recombinase"/>
</dbReference>
<dbReference type="GO" id="GO:0006281">
    <property type="term" value="P:DNA repair"/>
    <property type="evidence" value="ECO:0007669"/>
    <property type="project" value="UniProtKB-ARBA"/>
</dbReference>
<feature type="region of interest" description="Disordered" evidence="5">
    <location>
        <begin position="219"/>
        <end position="279"/>
    </location>
</feature>
<dbReference type="InterPro" id="IPR013083">
    <property type="entry name" value="Znf_RING/FYVE/PHD"/>
</dbReference>
<feature type="compositionally biased region" description="Polar residues" evidence="5">
    <location>
        <begin position="243"/>
        <end position="279"/>
    </location>
</feature>
<keyword evidence="3" id="KW-0862">Zinc</keyword>
<accession>C3Z4Z8</accession>
<evidence type="ECO:0000256" key="1">
    <source>
        <dbReference type="ARBA" id="ARBA00022723"/>
    </source>
</evidence>
<dbReference type="CDD" id="cd22343">
    <property type="entry name" value="PDDEXK_lambda_exonuclease-like"/>
    <property type="match status" value="1"/>
</dbReference>
<evidence type="ECO:0000256" key="2">
    <source>
        <dbReference type="ARBA" id="ARBA00022771"/>
    </source>
</evidence>
<dbReference type="Gene3D" id="3.30.40.10">
    <property type="entry name" value="Zinc/RING finger domain, C3HC4 (zinc finger)"/>
    <property type="match status" value="2"/>
</dbReference>
<dbReference type="InterPro" id="IPR011604">
    <property type="entry name" value="PDDEXK-like_dom_sf"/>
</dbReference>
<proteinExistence type="predicted"/>
<dbReference type="eggNOG" id="ENOG502S0S7">
    <property type="taxonomic scope" value="Eukaryota"/>
</dbReference>
<evidence type="ECO:0000313" key="7">
    <source>
        <dbReference type="EMBL" id="EEN52355.1"/>
    </source>
</evidence>
<dbReference type="InterPro" id="IPR001965">
    <property type="entry name" value="Znf_PHD"/>
</dbReference>
<protein>
    <recommendedName>
        <fullName evidence="6">PHD-type domain-containing protein</fullName>
    </recommendedName>
</protein>
<evidence type="ECO:0000256" key="4">
    <source>
        <dbReference type="PROSITE-ProRule" id="PRU00146"/>
    </source>
</evidence>
<dbReference type="PROSITE" id="PS50016">
    <property type="entry name" value="ZF_PHD_2"/>
    <property type="match status" value="1"/>
</dbReference>
<dbReference type="Gene3D" id="3.90.320.10">
    <property type="match status" value="1"/>
</dbReference>
<dbReference type="InterPro" id="IPR011335">
    <property type="entry name" value="Restrct_endonuc-II-like"/>
</dbReference>
<dbReference type="EMBL" id="GG666582">
    <property type="protein sequence ID" value="EEN52355.1"/>
    <property type="molecule type" value="Genomic_DNA"/>
</dbReference>
<organism>
    <name type="scientific">Branchiostoma floridae</name>
    <name type="common">Florida lancelet</name>
    <name type="synonym">Amphioxus</name>
    <dbReference type="NCBI Taxonomy" id="7739"/>
    <lineage>
        <taxon>Eukaryota</taxon>
        <taxon>Metazoa</taxon>
        <taxon>Chordata</taxon>
        <taxon>Cephalochordata</taxon>
        <taxon>Leptocardii</taxon>
        <taxon>Amphioxiformes</taxon>
        <taxon>Branchiostomatidae</taxon>
        <taxon>Branchiostoma</taxon>
    </lineage>
</organism>
<dbReference type="SMART" id="SM00249">
    <property type="entry name" value="PHD"/>
    <property type="match status" value="2"/>
</dbReference>
<feature type="compositionally biased region" description="Basic and acidic residues" evidence="5">
    <location>
        <begin position="227"/>
        <end position="242"/>
    </location>
</feature>
<name>C3Z4Z8_BRAFL</name>
<dbReference type="PANTHER" id="PTHR47526:SF3">
    <property type="entry name" value="PHD-TYPE DOMAIN-CONTAINING PROTEIN"/>
    <property type="match status" value="1"/>
</dbReference>
<dbReference type="Pfam" id="PF09588">
    <property type="entry name" value="YqaJ"/>
    <property type="match status" value="1"/>
</dbReference>
<dbReference type="PANTHER" id="PTHR47526">
    <property type="entry name" value="ATP-DEPENDENT DNA HELICASE"/>
    <property type="match status" value="1"/>
</dbReference>
<dbReference type="InterPro" id="IPR011011">
    <property type="entry name" value="Znf_FYVE_PHD"/>
</dbReference>
<feature type="domain" description="PHD-type" evidence="6">
    <location>
        <begin position="691"/>
        <end position="746"/>
    </location>
</feature>
<dbReference type="SUPFAM" id="SSF57903">
    <property type="entry name" value="FYVE/PHD zinc finger"/>
    <property type="match status" value="2"/>
</dbReference>